<proteinExistence type="predicted"/>
<evidence type="ECO:0000313" key="2">
    <source>
        <dbReference type="Proteomes" id="UP001160483"/>
    </source>
</evidence>
<name>A0AAU9L593_9STRA</name>
<sequence>MPKLFSPNKCTGALTIASTTKCPEASSKPGKAVHLVQYNKTLATIWTSRDVPHLHLSIRHGAAASPPSTQAKISMRSTRTSEFASCQGGLCRLYQKFVKMLDAKVIQTGDVRPQNAKAVSLLTTGTLKCWYATFPWQQLSTDSVESLCILDLHRARFDSIMTDLLD</sequence>
<accession>A0AAU9L593</accession>
<reference evidence="1" key="1">
    <citation type="submission" date="2021-11" db="EMBL/GenBank/DDBJ databases">
        <authorList>
            <person name="Islam A."/>
            <person name="Islam S."/>
            <person name="Flora M.S."/>
            <person name="Rahman M."/>
            <person name="Ziaur R.M."/>
            <person name="Epstein J.H."/>
            <person name="Hassan M."/>
            <person name="Klassen M."/>
            <person name="Woodard K."/>
            <person name="Webb A."/>
            <person name="Webby R.J."/>
            <person name="El Zowalaty M.E."/>
        </authorList>
    </citation>
    <scope>NUCLEOTIDE SEQUENCE</scope>
    <source>
        <strain evidence="1">Pbs3</strain>
    </source>
</reference>
<protein>
    <submittedName>
        <fullName evidence="1">Uncharacterized protein</fullName>
    </submittedName>
</protein>
<dbReference type="AlphaFoldDB" id="A0AAU9L593"/>
<organism evidence="1 2">
    <name type="scientific">Peronospora belbahrii</name>
    <dbReference type="NCBI Taxonomy" id="622444"/>
    <lineage>
        <taxon>Eukaryota</taxon>
        <taxon>Sar</taxon>
        <taxon>Stramenopiles</taxon>
        <taxon>Oomycota</taxon>
        <taxon>Peronosporomycetes</taxon>
        <taxon>Peronosporales</taxon>
        <taxon>Peronosporaceae</taxon>
        <taxon>Peronospora</taxon>
    </lineage>
</organism>
<dbReference type="Proteomes" id="UP001160483">
    <property type="component" value="Unassembled WGS sequence"/>
</dbReference>
<gene>
    <name evidence="1" type="ORF">PBS003_LOCUS8747</name>
</gene>
<dbReference type="EMBL" id="CAKKTJ010000333">
    <property type="protein sequence ID" value="CAH0482151.1"/>
    <property type="molecule type" value="Genomic_DNA"/>
</dbReference>
<evidence type="ECO:0000313" key="1">
    <source>
        <dbReference type="EMBL" id="CAH0482151.1"/>
    </source>
</evidence>
<comment type="caution">
    <text evidence="1">The sequence shown here is derived from an EMBL/GenBank/DDBJ whole genome shotgun (WGS) entry which is preliminary data.</text>
</comment>